<dbReference type="GO" id="GO:0009088">
    <property type="term" value="P:threonine biosynthetic process"/>
    <property type="evidence" value="ECO:0007669"/>
    <property type="project" value="TreeGrafter"/>
</dbReference>
<organism evidence="3 4">
    <name type="scientific">Micropruina glycogenica</name>
    <dbReference type="NCBI Taxonomy" id="75385"/>
    <lineage>
        <taxon>Bacteria</taxon>
        <taxon>Bacillati</taxon>
        <taxon>Actinomycetota</taxon>
        <taxon>Actinomycetes</taxon>
        <taxon>Propionibacteriales</taxon>
        <taxon>Nocardioidaceae</taxon>
        <taxon>Micropruina</taxon>
    </lineage>
</organism>
<accession>A0A2N9JGP9</accession>
<keyword evidence="4" id="KW-1185">Reference proteome</keyword>
<reference evidence="3 4" key="1">
    <citation type="submission" date="2018-02" db="EMBL/GenBank/DDBJ databases">
        <authorList>
            <person name="Cohen D.B."/>
            <person name="Kent A.D."/>
        </authorList>
    </citation>
    <scope>NUCLEOTIDE SEQUENCE [LARGE SCALE GENOMIC DNA]</scope>
    <source>
        <strain evidence="3">1</strain>
    </source>
</reference>
<dbReference type="InterPro" id="IPR011009">
    <property type="entry name" value="Kinase-like_dom_sf"/>
</dbReference>
<evidence type="ECO:0000259" key="2">
    <source>
        <dbReference type="Pfam" id="PF01636"/>
    </source>
</evidence>
<comment type="similarity">
    <text evidence="1">Belongs to the pseudomonas-type ThrB family.</text>
</comment>
<evidence type="ECO:0000313" key="4">
    <source>
        <dbReference type="Proteomes" id="UP000238164"/>
    </source>
</evidence>
<dbReference type="OrthoDB" id="241498at2"/>
<sequence>MPKPFADVSARTQVRRLRELARTALPAWGLRDATLRLLFHGYNTTFRVDAADGRRYALRVNTQPGKTAQHLAGEVAWLAALSAETALHVPTPQRTRDGALSAVVTSPDHDWALPVVLFSWLDGRNLGNRWTADQAHAVGVAMATLHDHAERWTMPAGASFSDFGSVLTDLPNRLGDHRALSAEQSALLVEAMNRAQHFQDEVFAAGPVIPLHADLHGGNLKWRRAVSTSSTDGEVSRSSTGGGVSTSVLSVFDFDDAGYGPPALDLAISAYYLRDDEGAEAAMKAGYATVRPLPAVTDEQFEAMVAGRNLLLVNDVIEQPNADTQAMTPAYVAASVRRLRHWLDTGRYRRTLPDGEQPAASL</sequence>
<feature type="domain" description="Aminoglycoside phosphotransferase" evidence="2">
    <location>
        <begin position="250"/>
        <end position="282"/>
    </location>
</feature>
<dbReference type="PANTHER" id="PTHR21064:SF6">
    <property type="entry name" value="AMINOGLYCOSIDE PHOSPHOTRANSFERASE DOMAIN-CONTAINING PROTEIN"/>
    <property type="match status" value="1"/>
</dbReference>
<dbReference type="Gene3D" id="3.90.1200.10">
    <property type="match status" value="1"/>
</dbReference>
<feature type="domain" description="Aminoglycoside phosphotransferase" evidence="2">
    <location>
        <begin position="43"/>
        <end position="223"/>
    </location>
</feature>
<dbReference type="KEGG" id="mgg:MPLG2_2240"/>
<proteinExistence type="inferred from homology"/>
<dbReference type="RefSeq" id="WP_105186035.1">
    <property type="nucleotide sequence ID" value="NZ_BAAAGO010000004.1"/>
</dbReference>
<name>A0A2N9JGP9_9ACTN</name>
<dbReference type="AlphaFoldDB" id="A0A2N9JGP9"/>
<dbReference type="GO" id="GO:0004413">
    <property type="term" value="F:homoserine kinase activity"/>
    <property type="evidence" value="ECO:0007669"/>
    <property type="project" value="TreeGrafter"/>
</dbReference>
<dbReference type="Proteomes" id="UP000238164">
    <property type="component" value="Chromosome 1"/>
</dbReference>
<dbReference type="InterPro" id="IPR050249">
    <property type="entry name" value="Pseudomonas-type_ThrB"/>
</dbReference>
<dbReference type="EMBL" id="LT985188">
    <property type="protein sequence ID" value="SPD87270.1"/>
    <property type="molecule type" value="Genomic_DNA"/>
</dbReference>
<protein>
    <recommendedName>
        <fullName evidence="2">Aminoglycoside phosphotransferase domain-containing protein</fullName>
    </recommendedName>
</protein>
<dbReference type="InterPro" id="IPR002575">
    <property type="entry name" value="Aminoglycoside_PTrfase"/>
</dbReference>
<evidence type="ECO:0000256" key="1">
    <source>
        <dbReference type="ARBA" id="ARBA00038240"/>
    </source>
</evidence>
<evidence type="ECO:0000313" key="3">
    <source>
        <dbReference type="EMBL" id="SPD87270.1"/>
    </source>
</evidence>
<dbReference type="PANTHER" id="PTHR21064">
    <property type="entry name" value="AMINOGLYCOSIDE PHOSPHOTRANSFERASE DOMAIN-CONTAINING PROTEIN-RELATED"/>
    <property type="match status" value="1"/>
</dbReference>
<dbReference type="SUPFAM" id="SSF56112">
    <property type="entry name" value="Protein kinase-like (PK-like)"/>
    <property type="match status" value="1"/>
</dbReference>
<gene>
    <name evidence="3" type="ORF">MPLG2_2240</name>
</gene>
<dbReference type="Pfam" id="PF01636">
    <property type="entry name" value="APH"/>
    <property type="match status" value="2"/>
</dbReference>